<dbReference type="PIRSF" id="PIRSF017082">
    <property type="entry name" value="YflP"/>
    <property type="match status" value="1"/>
</dbReference>
<dbReference type="Gene3D" id="3.40.190.10">
    <property type="entry name" value="Periplasmic binding protein-like II"/>
    <property type="match status" value="1"/>
</dbReference>
<protein>
    <submittedName>
        <fullName evidence="3 4">Transporter</fullName>
    </submittedName>
</protein>
<dbReference type="InterPro" id="IPR005064">
    <property type="entry name" value="BUG"/>
</dbReference>
<dbReference type="AlphaFoldDB" id="A0A0A2XEL0"/>
<dbReference type="EMBL" id="CP126975">
    <property type="protein sequence ID" value="WIM79010.1"/>
    <property type="molecule type" value="Genomic_DNA"/>
</dbReference>
<name>A0A0A2XEL0_9PAST</name>
<dbReference type="EMBL" id="JPXS01000040">
    <property type="protein sequence ID" value="KGQ30826.1"/>
    <property type="molecule type" value="Genomic_DNA"/>
</dbReference>
<evidence type="ECO:0000313" key="3">
    <source>
        <dbReference type="EMBL" id="KGQ30826.1"/>
    </source>
</evidence>
<dbReference type="Proteomes" id="UP000030526">
    <property type="component" value="Unassembled WGS sequence"/>
</dbReference>
<comment type="similarity">
    <text evidence="1">Belongs to the UPF0065 (bug) family.</text>
</comment>
<accession>A0A0A2XEL0</accession>
<evidence type="ECO:0000313" key="6">
    <source>
        <dbReference type="Proteomes" id="UP001226750"/>
    </source>
</evidence>
<dbReference type="Gene3D" id="3.40.190.150">
    <property type="entry name" value="Bordetella uptake gene, domain 1"/>
    <property type="match status" value="1"/>
</dbReference>
<reference evidence="4 6" key="2">
    <citation type="submission" date="2023-06" db="EMBL/GenBank/DDBJ databases">
        <title>Complete Genome Sequence of Gallibacterium anatis Strain BJF12, Isolated from a chicken with diarrhea.</title>
        <authorList>
            <person name="Guo F."/>
            <person name="Bu W."/>
            <person name="Xu F."/>
            <person name="Wen T."/>
        </authorList>
    </citation>
    <scope>NUCLEOTIDE SEQUENCE [LARGE SCALE GENOMIC DNA]</scope>
    <source>
        <strain evidence="4 6">BJF12</strain>
    </source>
</reference>
<dbReference type="Proteomes" id="UP001226750">
    <property type="component" value="Chromosome"/>
</dbReference>
<evidence type="ECO:0000313" key="5">
    <source>
        <dbReference type="Proteomes" id="UP000030526"/>
    </source>
</evidence>
<dbReference type="RefSeq" id="WP_039084250.1">
    <property type="nucleotide sequence ID" value="NZ_CP126975.1"/>
</dbReference>
<reference evidence="3 5" key="1">
    <citation type="submission" date="2014-08" db="EMBL/GenBank/DDBJ databases">
        <title>Chaperone-usher fimbriae in a diverse selection of Gallibacterium genomes.</title>
        <authorList>
            <person name="Kudirkiene E."/>
            <person name="Bager R.J."/>
            <person name="Johnson T.J."/>
            <person name="Bojesen A.M."/>
        </authorList>
    </citation>
    <scope>NUCLEOTIDE SEQUENCE [LARGE SCALE GENOMIC DNA]</scope>
    <source>
        <strain evidence="3 5">20558/3kl.</strain>
    </source>
</reference>
<evidence type="ECO:0000256" key="2">
    <source>
        <dbReference type="SAM" id="SignalP"/>
    </source>
</evidence>
<evidence type="ECO:0000256" key="1">
    <source>
        <dbReference type="ARBA" id="ARBA00006987"/>
    </source>
</evidence>
<dbReference type="InterPro" id="IPR042100">
    <property type="entry name" value="Bug_dom1"/>
</dbReference>
<keyword evidence="6" id="KW-1185">Reference proteome</keyword>
<dbReference type="PANTHER" id="PTHR42928">
    <property type="entry name" value="TRICARBOXYLATE-BINDING PROTEIN"/>
    <property type="match status" value="1"/>
</dbReference>
<dbReference type="SUPFAM" id="SSF53850">
    <property type="entry name" value="Periplasmic binding protein-like II"/>
    <property type="match status" value="1"/>
</dbReference>
<dbReference type="CDD" id="cd07012">
    <property type="entry name" value="PBP2_Bug_TTT"/>
    <property type="match status" value="1"/>
</dbReference>
<feature type="chain" id="PRO_5044540613" evidence="2">
    <location>
        <begin position="20"/>
        <end position="311"/>
    </location>
</feature>
<organism evidence="3 5">
    <name type="scientific">Gallibacterium anatis</name>
    <dbReference type="NCBI Taxonomy" id="750"/>
    <lineage>
        <taxon>Bacteria</taxon>
        <taxon>Pseudomonadati</taxon>
        <taxon>Pseudomonadota</taxon>
        <taxon>Gammaproteobacteria</taxon>
        <taxon>Pasteurellales</taxon>
        <taxon>Pasteurellaceae</taxon>
        <taxon>Gallibacterium</taxon>
    </lineage>
</organism>
<feature type="signal peptide" evidence="2">
    <location>
        <begin position="1"/>
        <end position="19"/>
    </location>
</feature>
<sequence>MKKVLLLTSLVVLSTTAIAFPSKNLEMVTHSGAGGGTDLTARMVANLSEPILGKSITIVNKKGGGGLLSLDYVASRPADGYTILTYTSGQAGEIAKGSSKTTLKDWIPIARATDDPQILMVKCNRFKDANEFVESQKKKALTYGTTHLGGIDDVSAFAFTTKANVKTAEVIPFDSANEVATQIVAGGVDVGVLNLGEAKVQIDAGQVCPIVVLSDNRMKSLPNVSTAKELGIPVSLSTVRGFVVKAGTPADVVDKLEKTLLEAMAKPEFQKFLDNLGLDETSVANKDVWAKQLKESDKEMHESLKQLGFIK</sequence>
<dbReference type="Pfam" id="PF03401">
    <property type="entry name" value="TctC"/>
    <property type="match status" value="1"/>
</dbReference>
<keyword evidence="2" id="KW-0732">Signal</keyword>
<dbReference type="PANTHER" id="PTHR42928:SF5">
    <property type="entry name" value="BLR1237 PROTEIN"/>
    <property type="match status" value="1"/>
</dbReference>
<proteinExistence type="inferred from homology"/>
<gene>
    <name evidence="3" type="ORF">JP32_08200</name>
    <name evidence="4" type="ORF">QP018_09555</name>
</gene>
<evidence type="ECO:0000313" key="4">
    <source>
        <dbReference type="EMBL" id="WIM79010.1"/>
    </source>
</evidence>